<organism evidence="1 2">
    <name type="scientific">Mycobacterium phage Mindy</name>
    <dbReference type="NCBI Taxonomy" id="1647311"/>
    <lineage>
        <taxon>Viruses</taxon>
        <taxon>Duplodnaviria</taxon>
        <taxon>Heunggongvirae</taxon>
        <taxon>Uroviricota</taxon>
        <taxon>Caudoviricetes</taxon>
        <taxon>Kostyavirus</taxon>
        <taxon>Kostyavirus toto</taxon>
    </lineage>
</organism>
<name>A0A0F6WF22_9CAUD</name>
<evidence type="ECO:0000313" key="1">
    <source>
        <dbReference type="EMBL" id="AKF15134.1"/>
    </source>
</evidence>
<dbReference type="KEGG" id="vg:26796387"/>
<dbReference type="GeneID" id="26796387"/>
<dbReference type="RefSeq" id="YP_009225391.1">
    <property type="nucleotide sequence ID" value="NC_029093.1"/>
</dbReference>
<accession>A0A0F6WF22</accession>
<reference evidence="1 2" key="1">
    <citation type="journal article" date="2015" name="Genome Announc.">
        <title>Genome Sequence of Mycobacteriophage Mindy.</title>
        <authorList>
            <person name="Pope W.H."/>
            <person name="Bernstein N.I."/>
            <person name="Fasolas C.S."/>
            <person name="Mezghani N."/>
            <person name="Pressimone C.A."/>
            <person name="Selvakumar P."/>
            <person name="Stanton A.C."/>
            <person name="Lapin J.S."/>
            <person name="Prout A.K."/>
            <person name="Grubb S.R."/>
            <person name="Warner M.H."/>
            <person name="Bowman C.A."/>
            <person name="Russell D.A."/>
            <person name="Hatfull G.F."/>
        </authorList>
    </citation>
    <scope>NUCLEOTIDE SEQUENCE [LARGE SCALE GENOMIC DNA]</scope>
</reference>
<dbReference type="EMBL" id="KR080204">
    <property type="protein sequence ID" value="AKF15134.1"/>
    <property type="molecule type" value="Genomic_DNA"/>
</dbReference>
<evidence type="ECO:0000313" key="2">
    <source>
        <dbReference type="Proteomes" id="UP000201946"/>
    </source>
</evidence>
<gene>
    <name evidence="1" type="primary">104</name>
    <name evidence="1" type="ORF">SEA_MINDY_104</name>
</gene>
<proteinExistence type="predicted"/>
<sequence length="103" mass="12071">MSGWHSRYRRIIDIYRSNLQLENAELCRIVDYQMEEIGEGWVCDDSPLPPLDTLMSAAEIGKRFGFARWDVTNWVKSGKIKRHETEEGPRYRLGDVVAYFSSR</sequence>
<protein>
    <submittedName>
        <fullName evidence="1">Uncharacterized protein</fullName>
    </submittedName>
</protein>
<dbReference type="Proteomes" id="UP000201946">
    <property type="component" value="Segment"/>
</dbReference>